<dbReference type="Gene3D" id="2.40.70.10">
    <property type="entry name" value="Acid Proteases"/>
    <property type="match status" value="1"/>
</dbReference>
<organism evidence="1 2">
    <name type="scientific">Serendipita vermifera MAFF 305830</name>
    <dbReference type="NCBI Taxonomy" id="933852"/>
    <lineage>
        <taxon>Eukaryota</taxon>
        <taxon>Fungi</taxon>
        <taxon>Dikarya</taxon>
        <taxon>Basidiomycota</taxon>
        <taxon>Agaricomycotina</taxon>
        <taxon>Agaricomycetes</taxon>
        <taxon>Sebacinales</taxon>
        <taxon>Serendipitaceae</taxon>
        <taxon>Serendipita</taxon>
    </lineage>
</organism>
<dbReference type="EMBL" id="KN824601">
    <property type="protein sequence ID" value="KIM19614.1"/>
    <property type="molecule type" value="Genomic_DNA"/>
</dbReference>
<name>A0A0C3AHS7_SERVB</name>
<feature type="non-terminal residue" evidence="1">
    <location>
        <position position="1"/>
    </location>
</feature>
<dbReference type="Proteomes" id="UP000054097">
    <property type="component" value="Unassembled WGS sequence"/>
</dbReference>
<sequence length="103" mass="11188">ETNGKTIPATVLIDCGAMGFAIMNTTFAKNNEILLVSKKFPIPLEGFDGSPSSAGAITHHTNRVNLLLAQHLESLQLDVAPVAHADIYLGISWLERHNPVINW</sequence>
<keyword evidence="2" id="KW-1185">Reference proteome</keyword>
<gene>
    <name evidence="1" type="ORF">M408DRAFT_35602</name>
</gene>
<evidence type="ECO:0000313" key="2">
    <source>
        <dbReference type="Proteomes" id="UP000054097"/>
    </source>
</evidence>
<accession>A0A0C3AHS7</accession>
<dbReference type="STRING" id="933852.A0A0C3AHS7"/>
<protein>
    <submittedName>
        <fullName evidence="1">Uncharacterized protein</fullName>
    </submittedName>
</protein>
<reference evidence="1 2" key="1">
    <citation type="submission" date="2014-04" db="EMBL/GenBank/DDBJ databases">
        <authorList>
            <consortium name="DOE Joint Genome Institute"/>
            <person name="Kuo A."/>
            <person name="Zuccaro A."/>
            <person name="Kohler A."/>
            <person name="Nagy L.G."/>
            <person name="Floudas D."/>
            <person name="Copeland A."/>
            <person name="Barry K.W."/>
            <person name="Cichocki N."/>
            <person name="Veneault-Fourrey C."/>
            <person name="LaButti K."/>
            <person name="Lindquist E.A."/>
            <person name="Lipzen A."/>
            <person name="Lundell T."/>
            <person name="Morin E."/>
            <person name="Murat C."/>
            <person name="Sun H."/>
            <person name="Tunlid A."/>
            <person name="Henrissat B."/>
            <person name="Grigoriev I.V."/>
            <person name="Hibbett D.S."/>
            <person name="Martin F."/>
            <person name="Nordberg H.P."/>
            <person name="Cantor M.N."/>
            <person name="Hua S.X."/>
        </authorList>
    </citation>
    <scope>NUCLEOTIDE SEQUENCE [LARGE SCALE GENOMIC DNA]</scope>
    <source>
        <strain evidence="1 2">MAFF 305830</strain>
    </source>
</reference>
<dbReference type="OrthoDB" id="2646539at2759"/>
<dbReference type="HOGENOM" id="CLU_000384_32_0_1"/>
<proteinExistence type="predicted"/>
<reference evidence="2" key="2">
    <citation type="submission" date="2015-01" db="EMBL/GenBank/DDBJ databases">
        <title>Evolutionary Origins and Diversification of the Mycorrhizal Mutualists.</title>
        <authorList>
            <consortium name="DOE Joint Genome Institute"/>
            <consortium name="Mycorrhizal Genomics Consortium"/>
            <person name="Kohler A."/>
            <person name="Kuo A."/>
            <person name="Nagy L.G."/>
            <person name="Floudas D."/>
            <person name="Copeland A."/>
            <person name="Barry K.W."/>
            <person name="Cichocki N."/>
            <person name="Veneault-Fourrey C."/>
            <person name="LaButti K."/>
            <person name="Lindquist E.A."/>
            <person name="Lipzen A."/>
            <person name="Lundell T."/>
            <person name="Morin E."/>
            <person name="Murat C."/>
            <person name="Riley R."/>
            <person name="Ohm R."/>
            <person name="Sun H."/>
            <person name="Tunlid A."/>
            <person name="Henrissat B."/>
            <person name="Grigoriev I.V."/>
            <person name="Hibbett D.S."/>
            <person name="Martin F."/>
        </authorList>
    </citation>
    <scope>NUCLEOTIDE SEQUENCE [LARGE SCALE GENOMIC DNA]</scope>
    <source>
        <strain evidence="2">MAFF 305830</strain>
    </source>
</reference>
<dbReference type="CDD" id="cd00303">
    <property type="entry name" value="retropepsin_like"/>
    <property type="match status" value="1"/>
</dbReference>
<dbReference type="AlphaFoldDB" id="A0A0C3AHS7"/>
<evidence type="ECO:0000313" key="1">
    <source>
        <dbReference type="EMBL" id="KIM19614.1"/>
    </source>
</evidence>
<dbReference type="InterPro" id="IPR021109">
    <property type="entry name" value="Peptidase_aspartic_dom_sf"/>
</dbReference>
<feature type="non-terminal residue" evidence="1">
    <location>
        <position position="103"/>
    </location>
</feature>